<sequence length="375" mass="39884">VTRPRDHHDVHLFRTIRHVQRSVLPFKIKEHLHSIGSVLQSDLLHSHLLFLVCLCSTVFWISELAKLMHRHHYNFSRAALSLIGLIIVVEFAIAARCLQPRRLLTVLLSLPGRPPCNLVGRYFNVNKSAVSDARAAADECPRFCAAPFCAPYRLTGSARRLAWRAAGILGAGGFRHRRVWDLPAVETHQAKKSDPQQPVPAVHGGTARAVPLVPAWPVRSRPDGAEQLACLPLGESSAWPRCSRAAAAAAAAAAGSRISLLGAENFLRLFADKPGLGPTVRAFSRAAAQPAGIGSDLGASGVLSALLVAYNALTADQNVQLGQQQESGSSSPSSLALLGVIPLPWLTPAVGLSVWAGVEAVSWMVTASGGVACPG</sequence>
<reference evidence="3" key="1">
    <citation type="submission" date="2016-11" db="UniProtKB">
        <authorList>
            <consortium name="WormBaseParasite"/>
        </authorList>
    </citation>
    <scope>IDENTIFICATION</scope>
</reference>
<feature type="transmembrane region" description="Helical" evidence="1">
    <location>
        <begin position="74"/>
        <end position="95"/>
    </location>
</feature>
<evidence type="ECO:0000256" key="1">
    <source>
        <dbReference type="SAM" id="Phobius"/>
    </source>
</evidence>
<evidence type="ECO:0000313" key="3">
    <source>
        <dbReference type="WBParaSite" id="maker-unitig_39233-snap-gene-0.2-mRNA-1"/>
    </source>
</evidence>
<evidence type="ECO:0000313" key="2">
    <source>
        <dbReference type="Proteomes" id="UP000095280"/>
    </source>
</evidence>
<keyword evidence="1" id="KW-0472">Membrane</keyword>
<name>A0A1I8FMR3_9PLAT</name>
<keyword evidence="1" id="KW-0812">Transmembrane</keyword>
<dbReference type="AlphaFoldDB" id="A0A1I8FMR3"/>
<dbReference type="Proteomes" id="UP000095280">
    <property type="component" value="Unplaced"/>
</dbReference>
<protein>
    <submittedName>
        <fullName evidence="3">Dolichol kinase</fullName>
    </submittedName>
</protein>
<proteinExistence type="predicted"/>
<feature type="transmembrane region" description="Helical" evidence="1">
    <location>
        <begin position="43"/>
        <end position="62"/>
    </location>
</feature>
<keyword evidence="1" id="KW-1133">Transmembrane helix</keyword>
<keyword evidence="2" id="KW-1185">Reference proteome</keyword>
<accession>A0A1I8FMR3</accession>
<organism evidence="2 3">
    <name type="scientific">Macrostomum lignano</name>
    <dbReference type="NCBI Taxonomy" id="282301"/>
    <lineage>
        <taxon>Eukaryota</taxon>
        <taxon>Metazoa</taxon>
        <taxon>Spiralia</taxon>
        <taxon>Lophotrochozoa</taxon>
        <taxon>Platyhelminthes</taxon>
        <taxon>Rhabditophora</taxon>
        <taxon>Macrostomorpha</taxon>
        <taxon>Macrostomida</taxon>
        <taxon>Macrostomidae</taxon>
        <taxon>Macrostomum</taxon>
    </lineage>
</organism>
<dbReference type="WBParaSite" id="maker-unitig_39233-snap-gene-0.2-mRNA-1">
    <property type="protein sequence ID" value="maker-unitig_39233-snap-gene-0.2-mRNA-1"/>
    <property type="gene ID" value="maker-unitig_39233-snap-gene-0.2"/>
</dbReference>